<protein>
    <submittedName>
        <fullName evidence="2">Uncharacterized protein</fullName>
    </submittedName>
</protein>
<dbReference type="AlphaFoldDB" id="A0A9P8LBS5"/>
<keyword evidence="1" id="KW-0472">Membrane</keyword>
<accession>A0A9P8LBS5</accession>
<comment type="caution">
    <text evidence="2">The sequence shown here is derived from an EMBL/GenBank/DDBJ whole genome shotgun (WGS) entry which is preliminary data.</text>
</comment>
<proteinExistence type="predicted"/>
<keyword evidence="1" id="KW-0812">Transmembrane</keyword>
<sequence length="164" mass="18654">MRQASFGVAAAGLLWIRSFSEIVIVVHYHLLRYPSPANTPVARDTIYGLCTVAFLILITTVVDDMARQHAKNPLLLQMQEDTRKKVIERITAERSERKPAPALANIFGEMKGNPDAVLSDEVRQTLLSIDPDQRDILRERHRDYLDTLDKKYGKLAPEDRSREA</sequence>
<evidence type="ECO:0000256" key="1">
    <source>
        <dbReference type="SAM" id="Phobius"/>
    </source>
</evidence>
<keyword evidence="1" id="KW-1133">Transmembrane helix</keyword>
<gene>
    <name evidence="2" type="ORF">GP486_004119</name>
</gene>
<dbReference type="Proteomes" id="UP000750711">
    <property type="component" value="Unassembled WGS sequence"/>
</dbReference>
<evidence type="ECO:0000313" key="2">
    <source>
        <dbReference type="EMBL" id="KAH0559368.1"/>
    </source>
</evidence>
<organism evidence="2 3">
    <name type="scientific">Trichoglossum hirsutum</name>
    <dbReference type="NCBI Taxonomy" id="265104"/>
    <lineage>
        <taxon>Eukaryota</taxon>
        <taxon>Fungi</taxon>
        <taxon>Dikarya</taxon>
        <taxon>Ascomycota</taxon>
        <taxon>Pezizomycotina</taxon>
        <taxon>Geoglossomycetes</taxon>
        <taxon>Geoglossales</taxon>
        <taxon>Geoglossaceae</taxon>
        <taxon>Trichoglossum</taxon>
    </lineage>
</organism>
<dbReference type="EMBL" id="JAGHQM010000614">
    <property type="protein sequence ID" value="KAH0559368.1"/>
    <property type="molecule type" value="Genomic_DNA"/>
</dbReference>
<name>A0A9P8LBS5_9PEZI</name>
<reference evidence="2" key="1">
    <citation type="submission" date="2021-03" db="EMBL/GenBank/DDBJ databases">
        <title>Comparative genomics and phylogenomic investigation of the class Geoglossomycetes provide insights into ecological specialization and systematics.</title>
        <authorList>
            <person name="Melie T."/>
            <person name="Pirro S."/>
            <person name="Miller A.N."/>
            <person name="Quandt A."/>
        </authorList>
    </citation>
    <scope>NUCLEOTIDE SEQUENCE</scope>
    <source>
        <strain evidence="2">CAQ_001_2017</strain>
    </source>
</reference>
<keyword evidence="3" id="KW-1185">Reference proteome</keyword>
<feature type="transmembrane region" description="Helical" evidence="1">
    <location>
        <begin position="44"/>
        <end position="62"/>
    </location>
</feature>
<evidence type="ECO:0000313" key="3">
    <source>
        <dbReference type="Proteomes" id="UP000750711"/>
    </source>
</evidence>